<dbReference type="GO" id="GO:0003341">
    <property type="term" value="P:cilium movement"/>
    <property type="evidence" value="ECO:0007669"/>
    <property type="project" value="TreeGrafter"/>
</dbReference>
<evidence type="ECO:0000256" key="10">
    <source>
        <dbReference type="ARBA" id="ARBA00072632"/>
    </source>
</evidence>
<keyword evidence="9" id="KW-0966">Cell projection</keyword>
<dbReference type="PROSITE" id="PS51374">
    <property type="entry name" value="NDPK_LIKE"/>
    <property type="match status" value="1"/>
</dbReference>
<comment type="caution">
    <text evidence="12">Lacks conserved residue(s) required for the propagation of feature annotation.</text>
</comment>
<name>A0A074Z9C9_OPIVI</name>
<keyword evidence="17" id="KW-1185">Reference proteome</keyword>
<comment type="similarity">
    <text evidence="2 12 13">Belongs to the NDK family.</text>
</comment>
<evidence type="ECO:0000313" key="16">
    <source>
        <dbReference type="EMBL" id="KER23703.1"/>
    </source>
</evidence>
<dbReference type="FunFam" id="1.20.890.10:FF:000008">
    <property type="entry name" value="Nucleoside diphosphate kinase homolog 5"/>
    <property type="match status" value="1"/>
</dbReference>
<evidence type="ECO:0000313" key="17">
    <source>
        <dbReference type="Proteomes" id="UP000054324"/>
    </source>
</evidence>
<dbReference type="FunFam" id="3.30.70.141:FF:000010">
    <property type="entry name" value="Nucleoside diphosphate kinase 7"/>
    <property type="match status" value="1"/>
</dbReference>
<feature type="transmembrane region" description="Helical" evidence="14">
    <location>
        <begin position="30"/>
        <end position="47"/>
    </location>
</feature>
<keyword evidence="5" id="KW-0479">Metal-binding</keyword>
<dbReference type="GO" id="GO:0006183">
    <property type="term" value="P:GTP biosynthetic process"/>
    <property type="evidence" value="ECO:0007669"/>
    <property type="project" value="InterPro"/>
</dbReference>
<dbReference type="CTD" id="20322648"/>
<dbReference type="EMBL" id="KL596839">
    <property type="protein sequence ID" value="KER23703.1"/>
    <property type="molecule type" value="Genomic_DNA"/>
</dbReference>
<keyword evidence="8" id="KW-0546">Nucleotide metabolism</keyword>
<dbReference type="SUPFAM" id="SSF54919">
    <property type="entry name" value="Nucleoside diphosphate kinase, NDK"/>
    <property type="match status" value="1"/>
</dbReference>
<protein>
    <recommendedName>
        <fullName evidence="10">Nucleoside diphosphate kinase homolog 5</fullName>
    </recommendedName>
    <alternativeName>
        <fullName evidence="11">3'-5' exonuclease NME5</fullName>
    </alternativeName>
</protein>
<keyword evidence="14" id="KW-1133">Transmembrane helix</keyword>
<evidence type="ECO:0000256" key="4">
    <source>
        <dbReference type="ARBA" id="ARBA00022490"/>
    </source>
</evidence>
<evidence type="ECO:0000256" key="8">
    <source>
        <dbReference type="ARBA" id="ARBA00023080"/>
    </source>
</evidence>
<evidence type="ECO:0000256" key="9">
    <source>
        <dbReference type="ARBA" id="ARBA00023273"/>
    </source>
</evidence>
<dbReference type="GO" id="GO:0006228">
    <property type="term" value="P:UTP biosynthetic process"/>
    <property type="evidence" value="ECO:0007669"/>
    <property type="project" value="InterPro"/>
</dbReference>
<evidence type="ECO:0000256" key="11">
    <source>
        <dbReference type="ARBA" id="ARBA00080200"/>
    </source>
</evidence>
<dbReference type="InterPro" id="IPR034907">
    <property type="entry name" value="NDK-like_dom"/>
</dbReference>
<dbReference type="RefSeq" id="XP_009172545.1">
    <property type="nucleotide sequence ID" value="XM_009174281.1"/>
</dbReference>
<organism evidence="16 17">
    <name type="scientific">Opisthorchis viverrini</name>
    <name type="common">Southeast Asian liver fluke</name>
    <dbReference type="NCBI Taxonomy" id="6198"/>
    <lineage>
        <taxon>Eukaryota</taxon>
        <taxon>Metazoa</taxon>
        <taxon>Spiralia</taxon>
        <taxon>Lophotrochozoa</taxon>
        <taxon>Platyhelminthes</taxon>
        <taxon>Trematoda</taxon>
        <taxon>Digenea</taxon>
        <taxon>Opisthorchiida</taxon>
        <taxon>Opisthorchiata</taxon>
        <taxon>Opisthorchiidae</taxon>
        <taxon>Opisthorchis</taxon>
    </lineage>
</organism>
<dbReference type="GO" id="GO:0016787">
    <property type="term" value="F:hydrolase activity"/>
    <property type="evidence" value="ECO:0007669"/>
    <property type="project" value="UniProtKB-KW"/>
</dbReference>
<dbReference type="PANTHER" id="PTHR46161">
    <property type="entry name" value="NUCLEOSIDE DIPHOSPHATE KINASE"/>
    <property type="match status" value="1"/>
</dbReference>
<dbReference type="Pfam" id="PF05186">
    <property type="entry name" value="Dpy-30"/>
    <property type="match status" value="1"/>
</dbReference>
<dbReference type="Pfam" id="PF00334">
    <property type="entry name" value="NDK"/>
    <property type="match status" value="1"/>
</dbReference>
<evidence type="ECO:0000256" key="13">
    <source>
        <dbReference type="RuleBase" id="RU004011"/>
    </source>
</evidence>
<reference evidence="16 17" key="1">
    <citation type="submission" date="2013-11" db="EMBL/GenBank/DDBJ databases">
        <title>Opisthorchis viverrini - life in the bile duct.</title>
        <authorList>
            <person name="Young N.D."/>
            <person name="Nagarajan N."/>
            <person name="Lin S.J."/>
            <person name="Korhonen P.K."/>
            <person name="Jex A.R."/>
            <person name="Hall R.S."/>
            <person name="Safavi-Hemami H."/>
            <person name="Kaewkong W."/>
            <person name="Bertrand D."/>
            <person name="Gao S."/>
            <person name="Seet Q."/>
            <person name="Wongkham S."/>
            <person name="Teh B.T."/>
            <person name="Wongkham C."/>
            <person name="Intapan P.M."/>
            <person name="Maleewong W."/>
            <person name="Yang X."/>
            <person name="Hu M."/>
            <person name="Wang Z."/>
            <person name="Hofmann A."/>
            <person name="Sternberg P.W."/>
            <person name="Tan P."/>
            <person name="Wang J."/>
            <person name="Gasser R.B."/>
        </authorList>
    </citation>
    <scope>NUCLEOTIDE SEQUENCE [LARGE SCALE GENOMIC DNA]</scope>
</reference>
<evidence type="ECO:0000256" key="6">
    <source>
        <dbReference type="ARBA" id="ARBA00022801"/>
    </source>
</evidence>
<evidence type="ECO:0000256" key="2">
    <source>
        <dbReference type="ARBA" id="ARBA00008142"/>
    </source>
</evidence>
<evidence type="ECO:0000256" key="14">
    <source>
        <dbReference type="SAM" id="Phobius"/>
    </source>
</evidence>
<dbReference type="InterPro" id="IPR007858">
    <property type="entry name" value="Dpy-30_motif"/>
</dbReference>
<evidence type="ECO:0000259" key="15">
    <source>
        <dbReference type="SMART" id="SM00562"/>
    </source>
</evidence>
<evidence type="ECO:0000256" key="3">
    <source>
        <dbReference type="ARBA" id="ARBA00022473"/>
    </source>
</evidence>
<dbReference type="KEGG" id="ovi:T265_08469"/>
<dbReference type="PROSITE" id="PS00469">
    <property type="entry name" value="NDPK"/>
    <property type="match status" value="1"/>
</dbReference>
<keyword evidence="3" id="KW-0217">Developmental protein</keyword>
<dbReference type="Gene3D" id="3.30.70.141">
    <property type="entry name" value="Nucleoside diphosphate kinase-like domain"/>
    <property type="match status" value="1"/>
</dbReference>
<evidence type="ECO:0000256" key="12">
    <source>
        <dbReference type="PROSITE-ProRule" id="PRU00706"/>
    </source>
</evidence>
<dbReference type="GO" id="GO:0046872">
    <property type="term" value="F:metal ion binding"/>
    <property type="evidence" value="ECO:0007669"/>
    <property type="project" value="UniProtKB-KW"/>
</dbReference>
<keyword evidence="6" id="KW-0378">Hydrolase</keyword>
<dbReference type="SMART" id="SM00562">
    <property type="entry name" value="NDK"/>
    <property type="match status" value="1"/>
</dbReference>
<feature type="domain" description="Nucleoside diphosphate kinase-like" evidence="15">
    <location>
        <begin position="98"/>
        <end position="236"/>
    </location>
</feature>
<dbReference type="GO" id="GO:0005929">
    <property type="term" value="C:cilium"/>
    <property type="evidence" value="ECO:0007669"/>
    <property type="project" value="UniProtKB-SubCell"/>
</dbReference>
<accession>A0A074Z9C9</accession>
<comment type="subcellular location">
    <subcellularLocation>
        <location evidence="1">Cell projection</location>
        <location evidence="1">Cilium</location>
    </subcellularLocation>
</comment>
<evidence type="ECO:0000256" key="5">
    <source>
        <dbReference type="ARBA" id="ARBA00022723"/>
    </source>
</evidence>
<evidence type="ECO:0000256" key="7">
    <source>
        <dbReference type="ARBA" id="ARBA00022842"/>
    </source>
</evidence>
<dbReference type="InterPro" id="IPR023005">
    <property type="entry name" value="Nucleoside_diP_kinase_AS"/>
</dbReference>
<dbReference type="Proteomes" id="UP000054324">
    <property type="component" value="Unassembled WGS sequence"/>
</dbReference>
<dbReference type="GO" id="GO:0006241">
    <property type="term" value="P:CTP biosynthetic process"/>
    <property type="evidence" value="ECO:0007669"/>
    <property type="project" value="InterPro"/>
</dbReference>
<keyword evidence="4" id="KW-0963">Cytoplasm</keyword>
<dbReference type="Gene3D" id="1.20.890.10">
    <property type="entry name" value="cAMP-dependent protein kinase regulatory subunit, dimerization-anchoring domain"/>
    <property type="match status" value="1"/>
</dbReference>
<dbReference type="PANTHER" id="PTHR46161:SF1">
    <property type="entry name" value="NUCLEOSIDE DIPHOSPHATE KINASE HOMOLOG 5"/>
    <property type="match status" value="1"/>
</dbReference>
<dbReference type="GeneID" id="20322648"/>
<dbReference type="InterPro" id="IPR001564">
    <property type="entry name" value="Nucleoside_diP_kinase"/>
</dbReference>
<dbReference type="CDD" id="cd22970">
    <property type="entry name" value="DD_NDKH5-like"/>
    <property type="match status" value="1"/>
</dbReference>
<proteinExistence type="inferred from homology"/>
<sequence>MAFRFSSCQPAVFELVELHSHCFLQVGREIYYYFIGYFPLFMILFSFRTIRNPHFHNSPVMLHSDRERMIMQDGTPVGNFSNFFSQMEEDPNFPHIPIERTLAIIKPEAIRFSDEIEEKILQNQFFIIQKRRVHLTPEQASELYAEHYGKMFFPSLVSYMSSGPISVLVLAKDNAVMSWQKLIGPANSVKARSLVPTSLRALYGTDDQQNALHGSDSIASAEKEIRFFFQDTVMEPIPYRVTAKDYLTRHVNPTLLRGLTEVCKQKPKDPIPWLADWLVDNNPNKPSVNSRYTVSKHL</sequence>
<dbReference type="GO" id="GO:1902176">
    <property type="term" value="P:negative regulation of oxidative stress-induced intrinsic apoptotic signaling pathway"/>
    <property type="evidence" value="ECO:0007669"/>
    <property type="project" value="TreeGrafter"/>
</dbReference>
<dbReference type="OrthoDB" id="1729737at2759"/>
<keyword evidence="14" id="KW-0812">Transmembrane</keyword>
<dbReference type="AlphaFoldDB" id="A0A074Z9C9"/>
<keyword evidence="7" id="KW-0460">Magnesium</keyword>
<dbReference type="PRINTS" id="PR01243">
    <property type="entry name" value="NUCDPKINASE"/>
</dbReference>
<dbReference type="GO" id="GO:0004550">
    <property type="term" value="F:nucleoside diphosphate kinase activity"/>
    <property type="evidence" value="ECO:0007669"/>
    <property type="project" value="InterPro"/>
</dbReference>
<dbReference type="STRING" id="6198.A0A074Z9C9"/>
<gene>
    <name evidence="16" type="ORF">T265_08469</name>
</gene>
<keyword evidence="14" id="KW-0472">Membrane</keyword>
<dbReference type="InterPro" id="IPR036850">
    <property type="entry name" value="NDK-like_dom_sf"/>
</dbReference>
<evidence type="ECO:0000256" key="1">
    <source>
        <dbReference type="ARBA" id="ARBA00004138"/>
    </source>
</evidence>